<evidence type="ECO:0000313" key="4">
    <source>
        <dbReference type="EMBL" id="QOV41083.1"/>
    </source>
</evidence>
<feature type="region of interest" description="Disordered" evidence="1">
    <location>
        <begin position="52"/>
        <end position="126"/>
    </location>
</feature>
<name>A0A7M2SZU4_9ACTN</name>
<evidence type="ECO:0000256" key="1">
    <source>
        <dbReference type="SAM" id="MobiDB-lite"/>
    </source>
</evidence>
<dbReference type="Proteomes" id="UP000594205">
    <property type="component" value="Chromosome"/>
</dbReference>
<dbReference type="InterPro" id="IPR036366">
    <property type="entry name" value="PGBDSf"/>
</dbReference>
<feature type="region of interest" description="Disordered" evidence="1">
    <location>
        <begin position="173"/>
        <end position="268"/>
    </location>
</feature>
<evidence type="ECO:0000313" key="5">
    <source>
        <dbReference type="Proteomes" id="UP000594205"/>
    </source>
</evidence>
<feature type="compositionally biased region" description="Low complexity" evidence="1">
    <location>
        <begin position="65"/>
        <end position="75"/>
    </location>
</feature>
<keyword evidence="2" id="KW-1133">Transmembrane helix</keyword>
<dbReference type="Pfam" id="PF01471">
    <property type="entry name" value="PG_binding_1"/>
    <property type="match status" value="1"/>
</dbReference>
<evidence type="ECO:0000259" key="3">
    <source>
        <dbReference type="Pfam" id="PF01471"/>
    </source>
</evidence>
<feature type="compositionally biased region" description="Low complexity" evidence="1">
    <location>
        <begin position="176"/>
        <end position="250"/>
    </location>
</feature>
<accession>A0A7M2SZU4</accession>
<keyword evidence="2" id="KW-0472">Membrane</keyword>
<dbReference type="AlphaFoldDB" id="A0A7M2SZU4"/>
<dbReference type="EMBL" id="CP063373">
    <property type="protein sequence ID" value="QOV41083.1"/>
    <property type="molecule type" value="Genomic_DNA"/>
</dbReference>
<dbReference type="InterPro" id="IPR036365">
    <property type="entry name" value="PGBD-like_sf"/>
</dbReference>
<protein>
    <submittedName>
        <fullName evidence="4">Peptidoglycan-binding protein</fullName>
    </submittedName>
</protein>
<dbReference type="SUPFAM" id="SSF47090">
    <property type="entry name" value="PGBD-like"/>
    <property type="match status" value="1"/>
</dbReference>
<proteinExistence type="predicted"/>
<evidence type="ECO:0000256" key="2">
    <source>
        <dbReference type="SAM" id="Phobius"/>
    </source>
</evidence>
<dbReference type="InterPro" id="IPR002477">
    <property type="entry name" value="Peptidoglycan-bd-like"/>
</dbReference>
<dbReference type="Gene3D" id="1.10.101.10">
    <property type="entry name" value="PGBD-like superfamily/PGBD"/>
    <property type="match status" value="1"/>
</dbReference>
<organism evidence="4 5">
    <name type="scientific">Streptomyces ferrugineus</name>
    <dbReference type="NCBI Taxonomy" id="1413221"/>
    <lineage>
        <taxon>Bacteria</taxon>
        <taxon>Bacillati</taxon>
        <taxon>Actinomycetota</taxon>
        <taxon>Actinomycetes</taxon>
        <taxon>Kitasatosporales</taxon>
        <taxon>Streptomycetaceae</taxon>
        <taxon>Streptomyces</taxon>
    </lineage>
</organism>
<feature type="compositionally biased region" description="Pro residues" evidence="1">
    <location>
        <begin position="76"/>
        <end position="85"/>
    </location>
</feature>
<reference evidence="4 5" key="1">
    <citation type="submission" date="2020-10" db="EMBL/GenBank/DDBJ databases">
        <title>Streptomyces ferrugineus complate genome analysis.</title>
        <authorList>
            <person name="Anwar N."/>
        </authorList>
    </citation>
    <scope>NUCLEOTIDE SEQUENCE [LARGE SCALE GENOMIC DNA]</scope>
    <source>
        <strain evidence="4 5">CCTCC AA2014009</strain>
    </source>
</reference>
<feature type="transmembrane region" description="Helical" evidence="2">
    <location>
        <begin position="131"/>
        <end position="155"/>
    </location>
</feature>
<gene>
    <name evidence="4" type="ORF">IM697_09890</name>
</gene>
<feature type="domain" description="Peptidoglycan binding-like" evidence="3">
    <location>
        <begin position="263"/>
        <end position="321"/>
    </location>
</feature>
<keyword evidence="5" id="KW-1185">Reference proteome</keyword>
<sequence length="328" mass="34152">MCPECGAARAADNTPSCGCRERVSDALRDARTAEAAAAEDFDPLRIRPYVELEGEDAAETMQLRPTAPTSGSAARPSPPSAPALPTPLAATAPSPSTQDLSLFEPDATPDDEAGAARAEEPAGTPRHRRTILLGAGGALVAVITAASLASGMFSYEAPQRHTALPDDLRVSVPALPTSATPESSAATETGTATESASPSASGSPTESPSASPSPSRSRSTASPTPAPTTEPTSAPPSTEASDSQQESAAAREPGPPVLQRGDRGPEVTELELRLTQLGLYTREARGTYNEGVEDAVSRYQWARGIQRDEYGVYDLETRQRLESETTEP</sequence>
<keyword evidence="2" id="KW-0812">Transmembrane</keyword>
<feature type="compositionally biased region" description="Low complexity" evidence="1">
    <location>
        <begin position="86"/>
        <end position="97"/>
    </location>
</feature>
<dbReference type="KEGG" id="sfeu:IM697_09890"/>